<keyword evidence="4 9" id="KW-0812">Transmembrane</keyword>
<evidence type="ECO:0000313" key="11">
    <source>
        <dbReference type="Proteomes" id="UP000283442"/>
    </source>
</evidence>
<keyword evidence="2" id="KW-1003">Cell membrane</keyword>
<evidence type="ECO:0000256" key="4">
    <source>
        <dbReference type="ARBA" id="ARBA00022692"/>
    </source>
</evidence>
<dbReference type="Pfam" id="PF04999">
    <property type="entry name" value="FtsL"/>
    <property type="match status" value="1"/>
</dbReference>
<dbReference type="InterPro" id="IPR011922">
    <property type="entry name" value="Cell_div_FtsL"/>
</dbReference>
<keyword evidence="5 9" id="KW-1133">Transmembrane helix</keyword>
<feature type="compositionally biased region" description="Basic and acidic residues" evidence="8">
    <location>
        <begin position="1"/>
        <end position="10"/>
    </location>
</feature>
<evidence type="ECO:0000256" key="5">
    <source>
        <dbReference type="ARBA" id="ARBA00022989"/>
    </source>
</evidence>
<feature type="transmembrane region" description="Helical" evidence="9">
    <location>
        <begin position="47"/>
        <end position="67"/>
    </location>
</feature>
<evidence type="ECO:0000313" key="10">
    <source>
        <dbReference type="EMBL" id="RHF50510.1"/>
    </source>
</evidence>
<evidence type="ECO:0000256" key="9">
    <source>
        <dbReference type="SAM" id="Phobius"/>
    </source>
</evidence>
<reference evidence="10 11" key="1">
    <citation type="submission" date="2018-08" db="EMBL/GenBank/DDBJ databases">
        <title>A genome reference for cultivated species of the human gut microbiota.</title>
        <authorList>
            <person name="Zou Y."/>
            <person name="Xue W."/>
            <person name="Luo G."/>
        </authorList>
    </citation>
    <scope>NUCLEOTIDE SEQUENCE [LARGE SCALE GENOMIC DNA]</scope>
    <source>
        <strain evidence="10 11">AM25-21AC</strain>
    </source>
</reference>
<feature type="region of interest" description="Disordered" evidence="8">
    <location>
        <begin position="1"/>
        <end position="26"/>
    </location>
</feature>
<evidence type="ECO:0000256" key="6">
    <source>
        <dbReference type="ARBA" id="ARBA00023136"/>
    </source>
</evidence>
<keyword evidence="3 10" id="KW-0132">Cell division</keyword>
<evidence type="ECO:0000256" key="7">
    <source>
        <dbReference type="ARBA" id="ARBA00023306"/>
    </source>
</evidence>
<evidence type="ECO:0000256" key="3">
    <source>
        <dbReference type="ARBA" id="ARBA00022618"/>
    </source>
</evidence>
<dbReference type="Proteomes" id="UP000283442">
    <property type="component" value="Unassembled WGS sequence"/>
</dbReference>
<protein>
    <submittedName>
        <fullName evidence="10">Cell division protein FtsL</fullName>
    </submittedName>
</protein>
<evidence type="ECO:0000256" key="2">
    <source>
        <dbReference type="ARBA" id="ARBA00022475"/>
    </source>
</evidence>
<gene>
    <name evidence="10" type="ORF">DW674_10665</name>
</gene>
<dbReference type="GO" id="GO:0005886">
    <property type="term" value="C:plasma membrane"/>
    <property type="evidence" value="ECO:0007669"/>
    <property type="project" value="UniProtKB-SubCell"/>
</dbReference>
<keyword evidence="6 9" id="KW-0472">Membrane</keyword>
<evidence type="ECO:0000256" key="8">
    <source>
        <dbReference type="SAM" id="MobiDB-lite"/>
    </source>
</evidence>
<dbReference type="GO" id="GO:0051301">
    <property type="term" value="P:cell division"/>
    <property type="evidence" value="ECO:0007669"/>
    <property type="project" value="UniProtKB-KW"/>
</dbReference>
<comment type="subcellular location">
    <subcellularLocation>
        <location evidence="1">Cell membrane</location>
        <topology evidence="1">Single-pass type II membrane protein</topology>
    </subcellularLocation>
</comment>
<sequence length="126" mass="14525">MLARQEKPEEPYQEVPTEQVEREGKRSDRREFVYHVLNTSLRSHFQVLFFVTALLAMLVTIGSGISASRGYTLVETQSEATRIEQENERLNVEIAKLKNPERIKSIAESQLGMQVPKKTYFAHESK</sequence>
<proteinExistence type="predicted"/>
<evidence type="ECO:0000256" key="1">
    <source>
        <dbReference type="ARBA" id="ARBA00004401"/>
    </source>
</evidence>
<dbReference type="EMBL" id="QRHE01000014">
    <property type="protein sequence ID" value="RHF50510.1"/>
    <property type="molecule type" value="Genomic_DNA"/>
</dbReference>
<name>A0A414NTY8_9FIRM</name>
<accession>A0A414NTY8</accession>
<dbReference type="OrthoDB" id="1631560at2"/>
<organism evidence="10 11">
    <name type="scientific">Mitsuokella multacida</name>
    <dbReference type="NCBI Taxonomy" id="52226"/>
    <lineage>
        <taxon>Bacteria</taxon>
        <taxon>Bacillati</taxon>
        <taxon>Bacillota</taxon>
        <taxon>Negativicutes</taxon>
        <taxon>Selenomonadales</taxon>
        <taxon>Selenomonadaceae</taxon>
        <taxon>Mitsuokella</taxon>
    </lineage>
</organism>
<dbReference type="AlphaFoldDB" id="A0A414NTY8"/>
<keyword evidence="7" id="KW-0131">Cell cycle</keyword>
<comment type="caution">
    <text evidence="10">The sequence shown here is derived from an EMBL/GenBank/DDBJ whole genome shotgun (WGS) entry which is preliminary data.</text>
</comment>
<dbReference type="RefSeq" id="WP_118176809.1">
    <property type="nucleotide sequence ID" value="NZ_CAUCJG010000020.1"/>
</dbReference>